<dbReference type="PANTHER" id="PTHR17453:SF0">
    <property type="entry name" value="SIGNAL RECOGNITION PARTICLE 19 KDA PROTEIN"/>
    <property type="match status" value="1"/>
</dbReference>
<keyword evidence="8" id="KW-0687">Ribonucleoprotein</keyword>
<evidence type="ECO:0000313" key="11">
    <source>
        <dbReference type="EMBL" id="KAJ1527872.1"/>
    </source>
</evidence>
<dbReference type="Gene3D" id="3.30.56.30">
    <property type="entry name" value="Signal recognition particle, SRP19-like subunit"/>
    <property type="match status" value="1"/>
</dbReference>
<evidence type="ECO:0000256" key="6">
    <source>
        <dbReference type="ARBA" id="ARBA00023135"/>
    </source>
</evidence>
<protein>
    <recommendedName>
        <fullName evidence="13">Signal recognition particle 19 kDa protein</fullName>
    </recommendedName>
</protein>
<feature type="region of interest" description="Disordered" evidence="10">
    <location>
        <begin position="114"/>
        <end position="141"/>
    </location>
</feature>
<evidence type="ECO:0000256" key="10">
    <source>
        <dbReference type="SAM" id="MobiDB-lite"/>
    </source>
</evidence>
<dbReference type="PANTHER" id="PTHR17453">
    <property type="entry name" value="SIGNAL RECOGNITION PARTICLE 19 KD PROTEIN"/>
    <property type="match status" value="1"/>
</dbReference>
<comment type="similarity">
    <text evidence="3">Belongs to the SRP19 family.</text>
</comment>
<evidence type="ECO:0000313" key="12">
    <source>
        <dbReference type="Proteomes" id="UP001075354"/>
    </source>
</evidence>
<evidence type="ECO:0000256" key="5">
    <source>
        <dbReference type="ARBA" id="ARBA00022884"/>
    </source>
</evidence>
<dbReference type="GO" id="GO:0005730">
    <property type="term" value="C:nucleolus"/>
    <property type="evidence" value="ECO:0007669"/>
    <property type="project" value="UniProtKB-SubCell"/>
</dbReference>
<keyword evidence="7" id="KW-0539">Nucleus</keyword>
<evidence type="ECO:0008006" key="13">
    <source>
        <dbReference type="Google" id="ProtNLM"/>
    </source>
</evidence>
<dbReference type="GO" id="GO:0008312">
    <property type="term" value="F:7S RNA binding"/>
    <property type="evidence" value="ECO:0007669"/>
    <property type="project" value="InterPro"/>
</dbReference>
<keyword evidence="6" id="KW-0733">Signal recognition particle</keyword>
<sequence length="141" mass="16163">MDVKSKLHSDRERWICIYPAYLNSKKTLAQGRRIPLEKAVENPTHQEIRDVLVAAGMKVGVENKQYCREPSKEMLYRGRIRVQLRNDDGSPFNPSYPTRESLFFHVADMIPKLKSRVNKPSGSEQTPQPSNPGGKKKGKKR</sequence>
<comment type="function">
    <text evidence="9">Component of the signal recognition particle (SRP) complex, a ribonucleoprotein complex that mediates the cotranslational targeting of secretory and membrane proteins to the endoplasmic reticulum (ER). Binds directly to 7SL RNA. Mediates binding of SRP54 to the SRP complex.</text>
</comment>
<dbReference type="InterPro" id="IPR036521">
    <property type="entry name" value="SRP19-like_sf"/>
</dbReference>
<organism evidence="11 12">
    <name type="scientific">Megalurothrips usitatus</name>
    <name type="common">bean blossom thrips</name>
    <dbReference type="NCBI Taxonomy" id="439358"/>
    <lineage>
        <taxon>Eukaryota</taxon>
        <taxon>Metazoa</taxon>
        <taxon>Ecdysozoa</taxon>
        <taxon>Arthropoda</taxon>
        <taxon>Hexapoda</taxon>
        <taxon>Insecta</taxon>
        <taxon>Pterygota</taxon>
        <taxon>Neoptera</taxon>
        <taxon>Paraneoptera</taxon>
        <taxon>Thysanoptera</taxon>
        <taxon>Terebrantia</taxon>
        <taxon>Thripoidea</taxon>
        <taxon>Thripidae</taxon>
        <taxon>Megalurothrips</taxon>
    </lineage>
</organism>
<dbReference type="AlphaFoldDB" id="A0AAV7XNT9"/>
<evidence type="ECO:0000256" key="2">
    <source>
        <dbReference type="ARBA" id="ARBA00004604"/>
    </source>
</evidence>
<dbReference type="InterPro" id="IPR002778">
    <property type="entry name" value="Signal_recog_particle_SRP19"/>
</dbReference>
<dbReference type="Proteomes" id="UP001075354">
    <property type="component" value="Chromosome 5"/>
</dbReference>
<keyword evidence="5" id="KW-0694">RNA-binding</keyword>
<accession>A0AAV7XNT9</accession>
<evidence type="ECO:0000256" key="4">
    <source>
        <dbReference type="ARBA" id="ARBA00022490"/>
    </source>
</evidence>
<evidence type="ECO:0000256" key="1">
    <source>
        <dbReference type="ARBA" id="ARBA00004496"/>
    </source>
</evidence>
<dbReference type="EMBL" id="JAPTSV010000005">
    <property type="protein sequence ID" value="KAJ1527872.1"/>
    <property type="molecule type" value="Genomic_DNA"/>
</dbReference>
<evidence type="ECO:0000256" key="7">
    <source>
        <dbReference type="ARBA" id="ARBA00023242"/>
    </source>
</evidence>
<dbReference type="GO" id="GO:0006617">
    <property type="term" value="P:SRP-dependent cotranslational protein targeting to membrane, signal sequence recognition"/>
    <property type="evidence" value="ECO:0007669"/>
    <property type="project" value="TreeGrafter"/>
</dbReference>
<evidence type="ECO:0000256" key="3">
    <source>
        <dbReference type="ARBA" id="ARBA00008910"/>
    </source>
</evidence>
<keyword evidence="12" id="KW-1185">Reference proteome</keyword>
<dbReference type="GO" id="GO:0005786">
    <property type="term" value="C:signal recognition particle, endoplasmic reticulum targeting"/>
    <property type="evidence" value="ECO:0007669"/>
    <property type="project" value="UniProtKB-KW"/>
</dbReference>
<keyword evidence="4" id="KW-0963">Cytoplasm</keyword>
<feature type="compositionally biased region" description="Polar residues" evidence="10">
    <location>
        <begin position="118"/>
        <end position="128"/>
    </location>
</feature>
<name>A0AAV7XNT9_9NEOP</name>
<gene>
    <name evidence="11" type="ORF">ONE63_007810</name>
</gene>
<comment type="caution">
    <text evidence="11">The sequence shown here is derived from an EMBL/GenBank/DDBJ whole genome shotgun (WGS) entry which is preliminary data.</text>
</comment>
<proteinExistence type="inferred from homology"/>
<reference evidence="11" key="1">
    <citation type="submission" date="2022-12" db="EMBL/GenBank/DDBJ databases">
        <title>Chromosome-level genome assembly of the bean flower thrips Megalurothrips usitatus.</title>
        <authorList>
            <person name="Ma L."/>
            <person name="Liu Q."/>
            <person name="Li H."/>
            <person name="Cai W."/>
        </authorList>
    </citation>
    <scope>NUCLEOTIDE SEQUENCE</scope>
    <source>
        <strain evidence="11">Cailab_2022a</strain>
    </source>
</reference>
<dbReference type="Pfam" id="PF01922">
    <property type="entry name" value="SRP19"/>
    <property type="match status" value="1"/>
</dbReference>
<evidence type="ECO:0000256" key="9">
    <source>
        <dbReference type="ARBA" id="ARBA00045518"/>
    </source>
</evidence>
<comment type="subcellular location">
    <subcellularLocation>
        <location evidence="1">Cytoplasm</location>
    </subcellularLocation>
    <subcellularLocation>
        <location evidence="2">Nucleus</location>
        <location evidence="2">Nucleolus</location>
    </subcellularLocation>
</comment>
<dbReference type="SUPFAM" id="SSF69695">
    <property type="entry name" value="SRP19"/>
    <property type="match status" value="1"/>
</dbReference>
<evidence type="ECO:0000256" key="8">
    <source>
        <dbReference type="ARBA" id="ARBA00023274"/>
    </source>
</evidence>
<dbReference type="FunFam" id="3.30.56.30:FF:000002">
    <property type="entry name" value="Signal recognition particle 19kDa"/>
    <property type="match status" value="1"/>
</dbReference>